<comment type="caution">
    <text evidence="2">The sequence shown here is derived from an EMBL/GenBank/DDBJ whole genome shotgun (WGS) entry which is preliminary data.</text>
</comment>
<protein>
    <submittedName>
        <fullName evidence="2">Uncharacterized protein</fullName>
    </submittedName>
</protein>
<dbReference type="RefSeq" id="WP_021234827.1">
    <property type="nucleotide sequence ID" value="NZ_ATHL01000094.1"/>
</dbReference>
<evidence type="ECO:0000313" key="3">
    <source>
        <dbReference type="Proteomes" id="UP000015527"/>
    </source>
</evidence>
<feature type="compositionally biased region" description="Polar residues" evidence="1">
    <location>
        <begin position="41"/>
        <end position="50"/>
    </location>
</feature>
<evidence type="ECO:0000313" key="2">
    <source>
        <dbReference type="EMBL" id="EQB12685.1"/>
    </source>
</evidence>
<feature type="region of interest" description="Disordered" evidence="1">
    <location>
        <begin position="29"/>
        <end position="50"/>
    </location>
</feature>
<name>T0ILP0_9SPHN</name>
<accession>T0ILP0</accession>
<dbReference type="Proteomes" id="UP000015527">
    <property type="component" value="Unassembled WGS sequence"/>
</dbReference>
<organism evidence="2 3">
    <name type="scientific">Novosphingobium lindaniclasticum LE124</name>
    <dbReference type="NCBI Taxonomy" id="1096930"/>
    <lineage>
        <taxon>Bacteria</taxon>
        <taxon>Pseudomonadati</taxon>
        <taxon>Pseudomonadota</taxon>
        <taxon>Alphaproteobacteria</taxon>
        <taxon>Sphingomonadales</taxon>
        <taxon>Sphingomonadaceae</taxon>
        <taxon>Novosphingobium</taxon>
    </lineage>
</organism>
<dbReference type="EMBL" id="ATHL01000094">
    <property type="protein sequence ID" value="EQB12685.1"/>
    <property type="molecule type" value="Genomic_DNA"/>
</dbReference>
<gene>
    <name evidence="2" type="ORF">L284_15030</name>
</gene>
<sequence length="151" mass="15896">MTLPSSGTISLSQMRNEFALGNPVSMSQMYGRGGAPGSGPISFSTMRGRSNSPFDVQPGTYSRSAFRTVSFAIVCTGSAVWNVSWSSALNTSQNIGNGGSGTTLQISLTSPRQGSADTGFWYPTLTRTATITATVNGRNYTWTITLTSQGT</sequence>
<dbReference type="AlphaFoldDB" id="T0ILP0"/>
<evidence type="ECO:0000256" key="1">
    <source>
        <dbReference type="SAM" id="MobiDB-lite"/>
    </source>
</evidence>
<proteinExistence type="predicted"/>
<reference evidence="2 3" key="1">
    <citation type="journal article" date="2013" name="Genome Announc.">
        <title>Genome Sequence of Novosphingobium lindaniclasticum LE124T, Isolated from a Hexachlorocyclohexane Dumpsite.</title>
        <authorList>
            <person name="Saxena A."/>
            <person name="Nayyar N."/>
            <person name="Sangwan N."/>
            <person name="Kumari R."/>
            <person name="Khurana J.P."/>
            <person name="Lal R."/>
        </authorList>
    </citation>
    <scope>NUCLEOTIDE SEQUENCE [LARGE SCALE GENOMIC DNA]</scope>
    <source>
        <strain evidence="2 3">LE124</strain>
    </source>
</reference>
<keyword evidence="3" id="KW-1185">Reference proteome</keyword>